<sequence>MPHRKATSQERREADAARKRRKRASETTEQRQQQQKEEASARQQRQFLCLYCTSPYKRKLFVVSSTLDHSFALKSYYYWCKSLSLLSKKY</sequence>
<proteinExistence type="predicted"/>
<evidence type="ECO:0000313" key="2">
    <source>
        <dbReference type="EMBL" id="KAF0547183.1"/>
    </source>
</evidence>
<feature type="compositionally biased region" description="Basic and acidic residues" evidence="1">
    <location>
        <begin position="7"/>
        <end position="17"/>
    </location>
</feature>
<evidence type="ECO:0000313" key="3">
    <source>
        <dbReference type="Proteomes" id="UP000439903"/>
    </source>
</evidence>
<name>A0A8H4ESK7_GIGMA</name>
<comment type="caution">
    <text evidence="2">The sequence shown here is derived from an EMBL/GenBank/DDBJ whole genome shotgun (WGS) entry which is preliminary data.</text>
</comment>
<reference evidence="2 3" key="1">
    <citation type="journal article" date="2019" name="Environ. Microbiol.">
        <title>At the nexus of three kingdoms: the genome of the mycorrhizal fungus Gigaspora margarita provides insights into plant, endobacterial and fungal interactions.</title>
        <authorList>
            <person name="Venice F."/>
            <person name="Ghignone S."/>
            <person name="Salvioli di Fossalunga A."/>
            <person name="Amselem J."/>
            <person name="Novero M."/>
            <person name="Xianan X."/>
            <person name="Sedzielewska Toro K."/>
            <person name="Morin E."/>
            <person name="Lipzen A."/>
            <person name="Grigoriev I.V."/>
            <person name="Henrissat B."/>
            <person name="Martin F.M."/>
            <person name="Bonfante P."/>
        </authorList>
    </citation>
    <scope>NUCLEOTIDE SEQUENCE [LARGE SCALE GENOMIC DNA]</scope>
    <source>
        <strain evidence="2 3">BEG34</strain>
    </source>
</reference>
<keyword evidence="3" id="KW-1185">Reference proteome</keyword>
<protein>
    <submittedName>
        <fullName evidence="2">Uncharacterized protein</fullName>
    </submittedName>
</protein>
<evidence type="ECO:0000256" key="1">
    <source>
        <dbReference type="SAM" id="MobiDB-lite"/>
    </source>
</evidence>
<dbReference type="AlphaFoldDB" id="A0A8H4ESK7"/>
<accession>A0A8H4ESK7</accession>
<organism evidence="2 3">
    <name type="scientific">Gigaspora margarita</name>
    <dbReference type="NCBI Taxonomy" id="4874"/>
    <lineage>
        <taxon>Eukaryota</taxon>
        <taxon>Fungi</taxon>
        <taxon>Fungi incertae sedis</taxon>
        <taxon>Mucoromycota</taxon>
        <taxon>Glomeromycotina</taxon>
        <taxon>Glomeromycetes</taxon>
        <taxon>Diversisporales</taxon>
        <taxon>Gigasporaceae</taxon>
        <taxon>Gigaspora</taxon>
    </lineage>
</organism>
<feature type="region of interest" description="Disordered" evidence="1">
    <location>
        <begin position="1"/>
        <end position="39"/>
    </location>
</feature>
<dbReference type="Proteomes" id="UP000439903">
    <property type="component" value="Unassembled WGS sequence"/>
</dbReference>
<dbReference type="EMBL" id="WTPW01000107">
    <property type="protein sequence ID" value="KAF0547183.1"/>
    <property type="molecule type" value="Genomic_DNA"/>
</dbReference>
<gene>
    <name evidence="2" type="ORF">F8M41_000753</name>
</gene>
<feature type="compositionally biased region" description="Basic and acidic residues" evidence="1">
    <location>
        <begin position="24"/>
        <end position="39"/>
    </location>
</feature>